<sequence length="284" mass="31913">MHKVIILTDSTCDLSKDLIEQNDIHVVPLYVVFGTTHYKDGIDLTTEQLYEKVDELDELPKTSALSPADFVKIFTPYIEQGYDVVYTGIGSKISSTFNNAHVARLQFEENRIFLVDSLSLSTGIGLLVLKMCQFRDQGMTAAQIKEAADQVVPKIHAQFAVPNLTFLHKGGRCSGTKRFFGSMLRIRPVIRLKDGILDLDDKAFGKFSKALDIMIQDIVDHENELDPDHVMITHSLGFEEAKYIKEHLPDSLKKKIHHLHETVAGCVISSHCGKRTIGILYITK</sequence>
<dbReference type="Gene3D" id="3.30.1180.10">
    <property type="match status" value="1"/>
</dbReference>
<name>A0A9D1G9G7_9FIRM</name>
<dbReference type="PANTHER" id="PTHR33434">
    <property type="entry name" value="DEGV DOMAIN-CONTAINING PROTEIN DR_1986-RELATED"/>
    <property type="match status" value="1"/>
</dbReference>
<dbReference type="InterPro" id="IPR043168">
    <property type="entry name" value="DegV_C"/>
</dbReference>
<dbReference type="Proteomes" id="UP000886893">
    <property type="component" value="Unassembled WGS sequence"/>
</dbReference>
<dbReference type="GO" id="GO:0008289">
    <property type="term" value="F:lipid binding"/>
    <property type="evidence" value="ECO:0007669"/>
    <property type="project" value="UniProtKB-KW"/>
</dbReference>
<evidence type="ECO:0000313" key="2">
    <source>
        <dbReference type="EMBL" id="HIT17972.1"/>
    </source>
</evidence>
<dbReference type="NCBIfam" id="TIGR00762">
    <property type="entry name" value="DegV"/>
    <property type="match status" value="1"/>
</dbReference>
<evidence type="ECO:0000256" key="1">
    <source>
        <dbReference type="ARBA" id="ARBA00023121"/>
    </source>
</evidence>
<dbReference type="PANTHER" id="PTHR33434:SF2">
    <property type="entry name" value="FATTY ACID-BINDING PROTEIN TM_1468"/>
    <property type="match status" value="1"/>
</dbReference>
<dbReference type="AlphaFoldDB" id="A0A9D1G9G7"/>
<keyword evidence="1" id="KW-0446">Lipid-binding</keyword>
<dbReference type="Gene3D" id="3.40.50.10170">
    <property type="match status" value="1"/>
</dbReference>
<evidence type="ECO:0000313" key="3">
    <source>
        <dbReference type="Proteomes" id="UP000886893"/>
    </source>
</evidence>
<organism evidence="2 3">
    <name type="scientific">Candidatus Caccosoma faecigallinarum</name>
    <dbReference type="NCBI Taxonomy" id="2840720"/>
    <lineage>
        <taxon>Bacteria</taxon>
        <taxon>Bacillati</taxon>
        <taxon>Bacillota</taxon>
        <taxon>Bacillota incertae sedis</taxon>
        <taxon>Candidatus Caccosoma</taxon>
    </lineage>
</organism>
<gene>
    <name evidence="2" type="ORF">IAD04_06355</name>
</gene>
<dbReference type="EMBL" id="DVKI01000199">
    <property type="protein sequence ID" value="HIT17972.1"/>
    <property type="molecule type" value="Genomic_DNA"/>
</dbReference>
<proteinExistence type="predicted"/>
<dbReference type="PROSITE" id="PS51482">
    <property type="entry name" value="DEGV"/>
    <property type="match status" value="1"/>
</dbReference>
<reference evidence="2" key="1">
    <citation type="submission" date="2020-10" db="EMBL/GenBank/DDBJ databases">
        <authorList>
            <person name="Gilroy R."/>
        </authorList>
    </citation>
    <scope>NUCLEOTIDE SEQUENCE</scope>
    <source>
        <strain evidence="2">14508</strain>
    </source>
</reference>
<dbReference type="Pfam" id="PF02645">
    <property type="entry name" value="DegV"/>
    <property type="match status" value="1"/>
</dbReference>
<dbReference type="SUPFAM" id="SSF82549">
    <property type="entry name" value="DAK1/DegV-like"/>
    <property type="match status" value="1"/>
</dbReference>
<accession>A0A9D1G9G7</accession>
<comment type="caution">
    <text evidence="2">The sequence shown here is derived from an EMBL/GenBank/DDBJ whole genome shotgun (WGS) entry which is preliminary data.</text>
</comment>
<reference evidence="2" key="2">
    <citation type="journal article" date="2021" name="PeerJ">
        <title>Extensive microbial diversity within the chicken gut microbiome revealed by metagenomics and culture.</title>
        <authorList>
            <person name="Gilroy R."/>
            <person name="Ravi A."/>
            <person name="Getino M."/>
            <person name="Pursley I."/>
            <person name="Horton D.L."/>
            <person name="Alikhan N.F."/>
            <person name="Baker D."/>
            <person name="Gharbi K."/>
            <person name="Hall N."/>
            <person name="Watson M."/>
            <person name="Adriaenssens E.M."/>
            <person name="Foster-Nyarko E."/>
            <person name="Jarju S."/>
            <person name="Secka A."/>
            <person name="Antonio M."/>
            <person name="Oren A."/>
            <person name="Chaudhuri R.R."/>
            <person name="La Ragione R."/>
            <person name="Hildebrand F."/>
            <person name="Pallen M.J."/>
        </authorList>
    </citation>
    <scope>NUCLEOTIDE SEQUENCE</scope>
    <source>
        <strain evidence="2">14508</strain>
    </source>
</reference>
<protein>
    <submittedName>
        <fullName evidence="2">DegV family protein</fullName>
    </submittedName>
</protein>
<dbReference type="InterPro" id="IPR050270">
    <property type="entry name" value="DegV_domain_contain"/>
</dbReference>
<dbReference type="InterPro" id="IPR003797">
    <property type="entry name" value="DegV"/>
</dbReference>